<keyword evidence="1" id="KW-0472">Membrane</keyword>
<feature type="non-terminal residue" evidence="2">
    <location>
        <position position="43"/>
    </location>
</feature>
<protein>
    <submittedName>
        <fullName evidence="2">Acetyltransferase</fullName>
    </submittedName>
</protein>
<dbReference type="GO" id="GO:0016740">
    <property type="term" value="F:transferase activity"/>
    <property type="evidence" value="ECO:0007669"/>
    <property type="project" value="UniProtKB-KW"/>
</dbReference>
<keyword evidence="1" id="KW-1133">Transmembrane helix</keyword>
<gene>
    <name evidence="2" type="ORF">COJ30_29030</name>
</gene>
<dbReference type="Proteomes" id="UP000222851">
    <property type="component" value="Unassembled WGS sequence"/>
</dbReference>
<evidence type="ECO:0000256" key="1">
    <source>
        <dbReference type="SAM" id="Phobius"/>
    </source>
</evidence>
<evidence type="ECO:0000313" key="2">
    <source>
        <dbReference type="EMBL" id="PFL51724.1"/>
    </source>
</evidence>
<keyword evidence="2" id="KW-0808">Transferase</keyword>
<comment type="caution">
    <text evidence="2">The sequence shown here is derived from an EMBL/GenBank/DDBJ whole genome shotgun (WGS) entry which is preliminary data.</text>
</comment>
<name>A0A2B0WGD0_BACAN</name>
<feature type="transmembrane region" description="Helical" evidence="1">
    <location>
        <begin position="6"/>
        <end position="23"/>
    </location>
</feature>
<proteinExistence type="predicted"/>
<sequence>MIYNNCFHFLSSLLFIVITYNYFSKFFVLNNHIIIFGGNYAIN</sequence>
<organism evidence="2 3">
    <name type="scientific">Bacillus anthracis</name>
    <name type="common">anthrax bacterium</name>
    <dbReference type="NCBI Taxonomy" id="1392"/>
    <lineage>
        <taxon>Bacteria</taxon>
        <taxon>Bacillati</taxon>
        <taxon>Bacillota</taxon>
        <taxon>Bacilli</taxon>
        <taxon>Bacillales</taxon>
        <taxon>Bacillaceae</taxon>
        <taxon>Bacillus</taxon>
        <taxon>Bacillus cereus group</taxon>
    </lineage>
</organism>
<accession>A0A2B0WGD0</accession>
<dbReference type="AlphaFoldDB" id="A0A2B0WGD0"/>
<reference evidence="2 3" key="1">
    <citation type="submission" date="2017-09" db="EMBL/GenBank/DDBJ databases">
        <title>Large-scale bioinformatics analysis of Bacillus genomes uncovers conserved roles of natural products in bacterial physiology.</title>
        <authorList>
            <consortium name="Agbiome Team Llc"/>
            <person name="Bleich R.M."/>
            <person name="Grubbs K.J."/>
            <person name="Santa Maria K.C."/>
            <person name="Allen S.E."/>
            <person name="Farag S."/>
            <person name="Shank E.A."/>
            <person name="Bowers A."/>
        </authorList>
    </citation>
    <scope>NUCLEOTIDE SEQUENCE [LARGE SCALE GENOMIC DNA]</scope>
    <source>
        <strain evidence="2 3">AFS081271</strain>
    </source>
</reference>
<keyword evidence="1" id="KW-0812">Transmembrane</keyword>
<dbReference type="EMBL" id="NUXH01000170">
    <property type="protein sequence ID" value="PFL51724.1"/>
    <property type="molecule type" value="Genomic_DNA"/>
</dbReference>
<evidence type="ECO:0000313" key="3">
    <source>
        <dbReference type="Proteomes" id="UP000222851"/>
    </source>
</evidence>